<name>A0ABV8Q074_9BACT</name>
<keyword evidence="5" id="KW-1185">Reference proteome</keyword>
<accession>A0ABV8Q074</accession>
<keyword evidence="3" id="KW-1133">Transmembrane helix</keyword>
<dbReference type="EMBL" id="JBHSDC010000024">
    <property type="protein sequence ID" value="MFC4232664.1"/>
    <property type="molecule type" value="Genomic_DNA"/>
</dbReference>
<dbReference type="Proteomes" id="UP001595906">
    <property type="component" value="Unassembled WGS sequence"/>
</dbReference>
<evidence type="ECO:0000256" key="1">
    <source>
        <dbReference type="SAM" id="Coils"/>
    </source>
</evidence>
<feature type="coiled-coil region" evidence="1">
    <location>
        <begin position="221"/>
        <end position="248"/>
    </location>
</feature>
<evidence type="ECO:0000256" key="2">
    <source>
        <dbReference type="SAM" id="MobiDB-lite"/>
    </source>
</evidence>
<proteinExistence type="predicted"/>
<feature type="transmembrane region" description="Helical" evidence="3">
    <location>
        <begin position="532"/>
        <end position="563"/>
    </location>
</feature>
<keyword evidence="3" id="KW-0812">Transmembrane</keyword>
<keyword evidence="3" id="KW-0472">Membrane</keyword>
<gene>
    <name evidence="4" type="ORF">ACFOW1_12245</name>
</gene>
<protein>
    <submittedName>
        <fullName evidence="4">Uncharacterized protein</fullName>
    </submittedName>
</protein>
<evidence type="ECO:0000313" key="4">
    <source>
        <dbReference type="EMBL" id="MFC4232664.1"/>
    </source>
</evidence>
<dbReference type="RefSeq" id="WP_379014609.1">
    <property type="nucleotide sequence ID" value="NZ_JBHSDC010000024.1"/>
</dbReference>
<evidence type="ECO:0000313" key="5">
    <source>
        <dbReference type="Proteomes" id="UP001595906"/>
    </source>
</evidence>
<evidence type="ECO:0000256" key="3">
    <source>
        <dbReference type="SAM" id="Phobius"/>
    </source>
</evidence>
<reference evidence="5" key="1">
    <citation type="journal article" date="2019" name="Int. J. Syst. Evol. Microbiol.">
        <title>The Global Catalogue of Microorganisms (GCM) 10K type strain sequencing project: providing services to taxonomists for standard genome sequencing and annotation.</title>
        <authorList>
            <consortium name="The Broad Institute Genomics Platform"/>
            <consortium name="The Broad Institute Genome Sequencing Center for Infectious Disease"/>
            <person name="Wu L."/>
            <person name="Ma J."/>
        </authorList>
    </citation>
    <scope>NUCLEOTIDE SEQUENCE [LARGE SCALE GENOMIC DNA]</scope>
    <source>
        <strain evidence="5">CECT 8010</strain>
    </source>
</reference>
<sequence length="569" mass="63991">MNLILTNPYRILGLLAGASAREQQRQTTRLIQFIGAEQEPDDDFSLPILGKLSRTVSSVEDAASKLNLESDKINAALFWFINGNEITDEPAFDALKDDNPLDALNIWSKLTDVNDVTNKNYSAFINASTYKLKIAFSRVPYVISALEEGIVLKLKFLESDLLNEFVKKIVGITYKPKKEDLQKYFLSQIQFELEKTEQYSFDKFLDIISKIEFSGKEDFLKELAQKPIQQIEKKIDEAREQRKANKAAANDIGISLFQECSVSLAQLKSTLGLSNSKFAAISDKVSEEVLQCGIDYFTYYREKSTDPSNASMSLFRKAKSLAVGSFAKQRCEENTNNLQEWIDEKPERDKLNQIKADLESLVAVFEEFDNKQETIENAQSLINRCRYKLNNIKDVLGNSDELYLKLSTRVASQAQSYIIEEVNRVQDFILKKVQTVYSQHEKRVCFDVLKMKLKEAWDVSNSIGTLDMEYDFRINRYNKNKESLRGLCDQLQVSTSSYSAPSNSGSTSSTNKSSTSQSKTNRQSDFNFGDNAWWILGLVGLVIGAAAGEGGGAVVGAIIGAVIGSKFKD</sequence>
<keyword evidence="1" id="KW-0175">Coiled coil</keyword>
<organism evidence="4 5">
    <name type="scientific">Parasediminibacterium paludis</name>
    <dbReference type="NCBI Taxonomy" id="908966"/>
    <lineage>
        <taxon>Bacteria</taxon>
        <taxon>Pseudomonadati</taxon>
        <taxon>Bacteroidota</taxon>
        <taxon>Chitinophagia</taxon>
        <taxon>Chitinophagales</taxon>
        <taxon>Chitinophagaceae</taxon>
        <taxon>Parasediminibacterium</taxon>
    </lineage>
</organism>
<feature type="region of interest" description="Disordered" evidence="2">
    <location>
        <begin position="497"/>
        <end position="523"/>
    </location>
</feature>
<comment type="caution">
    <text evidence="4">The sequence shown here is derived from an EMBL/GenBank/DDBJ whole genome shotgun (WGS) entry which is preliminary data.</text>
</comment>